<dbReference type="OrthoDB" id="4285266at2"/>
<reference evidence="2 3" key="1">
    <citation type="submission" date="2018-05" db="EMBL/GenBank/DDBJ databases">
        <title>Evolution of GPA BGCs.</title>
        <authorList>
            <person name="Waglechner N."/>
            <person name="Wright G.D."/>
        </authorList>
    </citation>
    <scope>NUCLEOTIDE SEQUENCE [LARGE SCALE GENOMIC DNA]</scope>
    <source>
        <strain evidence="2 3">A82846</strain>
    </source>
</reference>
<dbReference type="InterPro" id="IPR010982">
    <property type="entry name" value="Lambda_DNA-bd_dom_sf"/>
</dbReference>
<dbReference type="Proteomes" id="UP000287547">
    <property type="component" value="Unassembled WGS sequence"/>
</dbReference>
<accession>A0A428YBY5</accession>
<feature type="domain" description="HTH cro/C1-type" evidence="1">
    <location>
        <begin position="82"/>
        <end position="131"/>
    </location>
</feature>
<evidence type="ECO:0000313" key="3">
    <source>
        <dbReference type="Proteomes" id="UP000287547"/>
    </source>
</evidence>
<dbReference type="SUPFAM" id="SSF47413">
    <property type="entry name" value="lambda repressor-like DNA-binding domains"/>
    <property type="match status" value="1"/>
</dbReference>
<sequence>MTQHRELLRLRPLSGRSFDVVLQCVLECTALYIAHECCRSISLTGPIASQHVWWKLRSGERSDQVTSDYSPTVRRRRLDAELRRHREMTGKKIEEVAEYLGCKYPKISRIENGHGSISPGDVRLMLDFYGVYGPEAERLIQLAKDSRVKGWWHGYGDVLPEWLATYVGLEAEASASHVYEGEVVTGLLQTREYARAVTLATVNGMSADGVDRRVTLRMKRQDRLHDERPIELWAVHSEAALRRPVGGNVVMRNQLRHLMELAELPHVNMQVLPISVGEHPAMTGPFTILKFREDADPDVVYLDTPVGGLYLEKDNEITDYTRIFDQLRRLATDPEVTISFIHKIAKEL</sequence>
<protein>
    <submittedName>
        <fullName evidence="2">Transcriptional regulator</fullName>
    </submittedName>
</protein>
<dbReference type="PROSITE" id="PS50943">
    <property type="entry name" value="HTH_CROC1"/>
    <property type="match status" value="1"/>
</dbReference>
<dbReference type="CDD" id="cd00093">
    <property type="entry name" value="HTH_XRE"/>
    <property type="match status" value="1"/>
</dbReference>
<dbReference type="InterPro" id="IPR001387">
    <property type="entry name" value="Cro/C1-type_HTH"/>
</dbReference>
<dbReference type="GO" id="GO:0003677">
    <property type="term" value="F:DNA binding"/>
    <property type="evidence" value="ECO:0007669"/>
    <property type="project" value="InterPro"/>
</dbReference>
<dbReference type="AlphaFoldDB" id="A0A428YBY5"/>
<dbReference type="InterPro" id="IPR043917">
    <property type="entry name" value="DUF5753"/>
</dbReference>
<comment type="caution">
    <text evidence="2">The sequence shown here is derived from an EMBL/GenBank/DDBJ whole genome shotgun (WGS) entry which is preliminary data.</text>
</comment>
<dbReference type="EMBL" id="QHKI01000089">
    <property type="protein sequence ID" value="RSM65087.1"/>
    <property type="molecule type" value="Genomic_DNA"/>
</dbReference>
<organism evidence="2 3">
    <name type="scientific">Kibdelosporangium aridum</name>
    <dbReference type="NCBI Taxonomy" id="2030"/>
    <lineage>
        <taxon>Bacteria</taxon>
        <taxon>Bacillati</taxon>
        <taxon>Actinomycetota</taxon>
        <taxon>Actinomycetes</taxon>
        <taxon>Pseudonocardiales</taxon>
        <taxon>Pseudonocardiaceae</taxon>
        <taxon>Kibdelosporangium</taxon>
    </lineage>
</organism>
<dbReference type="Pfam" id="PF13560">
    <property type="entry name" value="HTH_31"/>
    <property type="match status" value="1"/>
</dbReference>
<gene>
    <name evidence="2" type="ORF">DMH04_49955</name>
</gene>
<evidence type="ECO:0000259" key="1">
    <source>
        <dbReference type="PROSITE" id="PS50943"/>
    </source>
</evidence>
<evidence type="ECO:0000313" key="2">
    <source>
        <dbReference type="EMBL" id="RSM65087.1"/>
    </source>
</evidence>
<dbReference type="SMART" id="SM00530">
    <property type="entry name" value="HTH_XRE"/>
    <property type="match status" value="1"/>
</dbReference>
<dbReference type="Pfam" id="PF19054">
    <property type="entry name" value="DUF5753"/>
    <property type="match status" value="1"/>
</dbReference>
<name>A0A428YBY5_KIBAR</name>
<proteinExistence type="predicted"/>
<dbReference type="Gene3D" id="1.10.260.40">
    <property type="entry name" value="lambda repressor-like DNA-binding domains"/>
    <property type="match status" value="1"/>
</dbReference>